<evidence type="ECO:0000256" key="1">
    <source>
        <dbReference type="SAM" id="MobiDB-lite"/>
    </source>
</evidence>
<feature type="region of interest" description="Disordered" evidence="1">
    <location>
        <begin position="50"/>
        <end position="177"/>
    </location>
</feature>
<gene>
    <name evidence="2" type="ORF">B0A54_15046</name>
</gene>
<comment type="caution">
    <text evidence="2">The sequence shown here is derived from an EMBL/GenBank/DDBJ whole genome shotgun (WGS) entry which is preliminary data.</text>
</comment>
<dbReference type="EMBL" id="NAJP01000106">
    <property type="protein sequence ID" value="TKA29920.1"/>
    <property type="molecule type" value="Genomic_DNA"/>
</dbReference>
<evidence type="ECO:0000313" key="3">
    <source>
        <dbReference type="Proteomes" id="UP000310066"/>
    </source>
</evidence>
<organism evidence="2 3">
    <name type="scientific">Friedmanniomyces endolithicus</name>
    <dbReference type="NCBI Taxonomy" id="329885"/>
    <lineage>
        <taxon>Eukaryota</taxon>
        <taxon>Fungi</taxon>
        <taxon>Dikarya</taxon>
        <taxon>Ascomycota</taxon>
        <taxon>Pezizomycotina</taxon>
        <taxon>Dothideomycetes</taxon>
        <taxon>Dothideomycetidae</taxon>
        <taxon>Mycosphaerellales</taxon>
        <taxon>Teratosphaeriaceae</taxon>
        <taxon>Friedmanniomyces</taxon>
    </lineage>
</organism>
<dbReference type="STRING" id="329885.A0A4U0U494"/>
<name>A0A4U0U494_9PEZI</name>
<dbReference type="Proteomes" id="UP000310066">
    <property type="component" value="Unassembled WGS sequence"/>
</dbReference>
<reference evidence="2 3" key="1">
    <citation type="submission" date="2017-03" db="EMBL/GenBank/DDBJ databases">
        <title>Genomes of endolithic fungi from Antarctica.</title>
        <authorList>
            <person name="Coleine C."/>
            <person name="Masonjones S."/>
            <person name="Stajich J.E."/>
        </authorList>
    </citation>
    <scope>NUCLEOTIDE SEQUENCE [LARGE SCALE GENOMIC DNA]</scope>
    <source>
        <strain evidence="2 3">CCFEE 5311</strain>
    </source>
</reference>
<feature type="compositionally biased region" description="Polar residues" evidence="1">
    <location>
        <begin position="50"/>
        <end position="65"/>
    </location>
</feature>
<accession>A0A4U0U494</accession>
<evidence type="ECO:0000313" key="2">
    <source>
        <dbReference type="EMBL" id="TKA29920.1"/>
    </source>
</evidence>
<feature type="compositionally biased region" description="Pro residues" evidence="1">
    <location>
        <begin position="99"/>
        <end position="111"/>
    </location>
</feature>
<feature type="compositionally biased region" description="Low complexity" evidence="1">
    <location>
        <begin position="66"/>
        <end position="78"/>
    </location>
</feature>
<dbReference type="AlphaFoldDB" id="A0A4U0U494"/>
<proteinExistence type="predicted"/>
<protein>
    <submittedName>
        <fullName evidence="2">Uncharacterized protein</fullName>
    </submittedName>
</protein>
<feature type="compositionally biased region" description="Basic and acidic residues" evidence="1">
    <location>
        <begin position="136"/>
        <end position="145"/>
    </location>
</feature>
<sequence>MYVWRERRPDRSVVRHAVVLCVLGYGALHRIPAPLTEPAQAPGETLFESATGQDQQTYQSASSIDPASNPSASQQASVPPAPPSNPADFLIPADMTFANPPPAPSVSPGPPQGRAKKARAHHAVAPAAGLDDYFAEWEKASREQDSAPTPKATSGLPPPPKSGGPPKAASPVQASES</sequence>